<proteinExistence type="predicted"/>
<feature type="region of interest" description="Disordered" evidence="1">
    <location>
        <begin position="78"/>
        <end position="100"/>
    </location>
</feature>
<dbReference type="EMBL" id="JAIWOZ010000005">
    <property type="protein sequence ID" value="KAH6605041.1"/>
    <property type="molecule type" value="Genomic_DNA"/>
</dbReference>
<protein>
    <submittedName>
        <fullName evidence="2">Uncharacterized protein</fullName>
    </submittedName>
</protein>
<accession>A0A9P8QHB4</accession>
<evidence type="ECO:0000313" key="3">
    <source>
        <dbReference type="Proteomes" id="UP000827724"/>
    </source>
</evidence>
<comment type="caution">
    <text evidence="2">The sequence shown here is derived from an EMBL/GenBank/DDBJ whole genome shotgun (WGS) entry which is preliminary data.</text>
</comment>
<evidence type="ECO:0000256" key="1">
    <source>
        <dbReference type="SAM" id="MobiDB-lite"/>
    </source>
</evidence>
<dbReference type="Proteomes" id="UP000827724">
    <property type="component" value="Unassembled WGS sequence"/>
</dbReference>
<keyword evidence="3" id="KW-1185">Reference proteome</keyword>
<evidence type="ECO:0000313" key="2">
    <source>
        <dbReference type="EMBL" id="KAH6605041.1"/>
    </source>
</evidence>
<feature type="compositionally biased region" description="Polar residues" evidence="1">
    <location>
        <begin position="86"/>
        <end position="100"/>
    </location>
</feature>
<organism evidence="2 3">
    <name type="scientific">Trichoderma cornu-damae</name>
    <dbReference type="NCBI Taxonomy" id="654480"/>
    <lineage>
        <taxon>Eukaryota</taxon>
        <taxon>Fungi</taxon>
        <taxon>Dikarya</taxon>
        <taxon>Ascomycota</taxon>
        <taxon>Pezizomycotina</taxon>
        <taxon>Sordariomycetes</taxon>
        <taxon>Hypocreomycetidae</taxon>
        <taxon>Hypocreales</taxon>
        <taxon>Hypocreaceae</taxon>
        <taxon>Trichoderma</taxon>
    </lineage>
</organism>
<dbReference type="AlphaFoldDB" id="A0A9P8QHB4"/>
<name>A0A9P8QHB4_9HYPO</name>
<reference evidence="2" key="1">
    <citation type="submission" date="2021-08" db="EMBL/GenBank/DDBJ databases">
        <title>Chromosome-Level Trichoderma cornu-damae using Hi-C Data.</title>
        <authorList>
            <person name="Kim C.S."/>
        </authorList>
    </citation>
    <scope>NUCLEOTIDE SEQUENCE</scope>
    <source>
        <strain evidence="2">KA19-0412C</strain>
    </source>
</reference>
<sequence length="100" mass="11494">MGKASRLIEIPFHSHHHIRIGRDRQAADSKARYEIYPPLVDYLAEPAFQRLVSIAQRLQELSFKRSCLAWRRCFCTMGKGNRPLDEQNSGSVSNPQRGVQ</sequence>
<gene>
    <name evidence="2" type="ORF">Trco_006748</name>
</gene>